<reference evidence="2 3" key="1">
    <citation type="submission" date="2018-05" db="EMBL/GenBank/DDBJ databases">
        <title>Comparative genomic sequence analysis between strain HN4 and CCM 8460T (Falsochrobactrum ovis) will provide more evidence to prove that HN4 is a new species of Falsochrobactrum.</title>
        <authorList>
            <person name="Lyu W."/>
            <person name="Sun L."/>
            <person name="Yao L."/>
        </authorList>
    </citation>
    <scope>NUCLEOTIDE SEQUENCE [LARGE SCALE GENOMIC DNA]</scope>
    <source>
        <strain evidence="2 3">HN4</strain>
    </source>
</reference>
<dbReference type="AlphaFoldDB" id="A0A316J9L3"/>
<keyword evidence="1" id="KW-1133">Transmembrane helix</keyword>
<accession>A0A316J9L3</accession>
<keyword evidence="1" id="KW-0472">Membrane</keyword>
<evidence type="ECO:0000313" key="3">
    <source>
        <dbReference type="Proteomes" id="UP000245865"/>
    </source>
</evidence>
<protein>
    <submittedName>
        <fullName evidence="2">Uncharacterized protein</fullName>
    </submittedName>
</protein>
<keyword evidence="3" id="KW-1185">Reference proteome</keyword>
<evidence type="ECO:0000313" key="2">
    <source>
        <dbReference type="EMBL" id="PWL18622.1"/>
    </source>
</evidence>
<proteinExistence type="predicted"/>
<keyword evidence="1" id="KW-0812">Transmembrane</keyword>
<gene>
    <name evidence="2" type="ORF">DKP76_05920</name>
</gene>
<dbReference type="Proteomes" id="UP000245865">
    <property type="component" value="Unassembled WGS sequence"/>
</dbReference>
<feature type="transmembrane region" description="Helical" evidence="1">
    <location>
        <begin position="7"/>
        <end position="33"/>
    </location>
</feature>
<comment type="caution">
    <text evidence="2">The sequence shown here is derived from an EMBL/GenBank/DDBJ whole genome shotgun (WGS) entry which is preliminary data.</text>
</comment>
<feature type="transmembrane region" description="Helical" evidence="1">
    <location>
        <begin position="39"/>
        <end position="60"/>
    </location>
</feature>
<organism evidence="2 3">
    <name type="scientific">Falsochrobactrum shanghaiense</name>
    <dbReference type="NCBI Taxonomy" id="2201899"/>
    <lineage>
        <taxon>Bacteria</taxon>
        <taxon>Pseudomonadati</taxon>
        <taxon>Pseudomonadota</taxon>
        <taxon>Alphaproteobacteria</taxon>
        <taxon>Hyphomicrobiales</taxon>
        <taxon>Brucellaceae</taxon>
        <taxon>Falsochrobactrum</taxon>
    </lineage>
</organism>
<name>A0A316J9L3_9HYPH</name>
<sequence length="76" mass="8425">MSVRFQIAAVLCIVVNSVIFGIGAITVLSIPALAEHAKYGLPAVILISFLVTPLASWFLAPRMRNRYWQRRKAAAR</sequence>
<evidence type="ECO:0000256" key="1">
    <source>
        <dbReference type="SAM" id="Phobius"/>
    </source>
</evidence>
<dbReference type="EMBL" id="QGDB01000002">
    <property type="protein sequence ID" value="PWL18622.1"/>
    <property type="molecule type" value="Genomic_DNA"/>
</dbReference>